<dbReference type="Proteomes" id="UP001364695">
    <property type="component" value="Unassembled WGS sequence"/>
</dbReference>
<dbReference type="EMBL" id="JAWDIE010000015">
    <property type="protein sequence ID" value="MEJ7138790.1"/>
    <property type="molecule type" value="Genomic_DNA"/>
</dbReference>
<name>A0ACC6P3H8_9BURK</name>
<proteinExistence type="predicted"/>
<sequence>MNKRLAQFGQGLAMVALALIILVPIYWVLSAAFKNYVDVYGGRWLFTPTLDNFRKIMEPPYLIHLKFLNSLAVAVGTVVITMPLAVLAAYSFSRFQLRGEKTMMVIILATQFLPGIVIVLPYFLLFRDIGLYDNLFGLILVNISVVMPFAVWMMKGFIDNIPLDIEESALVDGATRWQVIWHHVLPIARPGLITAAVFGFILTWNDFNFSVILTSKDAVTLPVGMALFSAEEGDLWHLISATGVLVMIPMFLFASIIQKHLSTGTAGAVR</sequence>
<reference evidence="1" key="1">
    <citation type="submission" date="2023-10" db="EMBL/GenBank/DDBJ databases">
        <title>Amphibacter perezi, gen. nov., sp. nov. a novel taxa of the family Comamonadaceae, class Betaproteobacteria isolated from the skin microbiota of Pelophylax perezi from different populations.</title>
        <authorList>
            <person name="Costa S."/>
            <person name="Proenca D.N."/>
            <person name="Lopes I."/>
            <person name="Morais P.V."/>
        </authorList>
    </citation>
    <scope>NUCLEOTIDE SEQUENCE</scope>
    <source>
        <strain evidence="1">SL12-8</strain>
    </source>
</reference>
<gene>
    <name evidence="1" type="ORF">RV045_10190</name>
</gene>
<protein>
    <submittedName>
        <fullName evidence="1">Carbohydrate ABC transporter permease</fullName>
    </submittedName>
</protein>
<evidence type="ECO:0000313" key="1">
    <source>
        <dbReference type="EMBL" id="MEJ7138790.1"/>
    </source>
</evidence>
<evidence type="ECO:0000313" key="2">
    <source>
        <dbReference type="Proteomes" id="UP001364695"/>
    </source>
</evidence>
<accession>A0ACC6P3H8</accession>
<keyword evidence="2" id="KW-1185">Reference proteome</keyword>
<organism evidence="1 2">
    <name type="scientific">Amphibiibacter pelophylacis</name>
    <dbReference type="NCBI Taxonomy" id="1799477"/>
    <lineage>
        <taxon>Bacteria</taxon>
        <taxon>Pseudomonadati</taxon>
        <taxon>Pseudomonadota</taxon>
        <taxon>Betaproteobacteria</taxon>
        <taxon>Burkholderiales</taxon>
        <taxon>Sphaerotilaceae</taxon>
        <taxon>Amphibiibacter</taxon>
    </lineage>
</organism>
<comment type="caution">
    <text evidence="1">The sequence shown here is derived from an EMBL/GenBank/DDBJ whole genome shotgun (WGS) entry which is preliminary data.</text>
</comment>